<name>A0A5J4L8F7_9ZZZZ</name>
<evidence type="ECO:0000313" key="2">
    <source>
        <dbReference type="EMBL" id="GER93826.1"/>
    </source>
</evidence>
<protein>
    <submittedName>
        <fullName evidence="2">Phosphate/phosphite/phosphonate ABC transporter substrate-binding protein</fullName>
    </submittedName>
</protein>
<dbReference type="Gene3D" id="3.40.190.10">
    <property type="entry name" value="Periplasmic binding protein-like II"/>
    <property type="match status" value="2"/>
</dbReference>
<reference evidence="2" key="1">
    <citation type="submission" date="2019-10" db="EMBL/GenBank/DDBJ databases">
        <title>Metagenomic sequencing of thiosulfate-disproportionating enrichment culture.</title>
        <authorList>
            <person name="Umezawa K."/>
            <person name="Kojima H."/>
            <person name="Fukui M."/>
        </authorList>
    </citation>
    <scope>NUCLEOTIDE SEQUENCE</scope>
    <source>
        <strain evidence="2">45J</strain>
    </source>
</reference>
<evidence type="ECO:0000256" key="1">
    <source>
        <dbReference type="ARBA" id="ARBA00022729"/>
    </source>
</evidence>
<dbReference type="GO" id="GO:0055085">
    <property type="term" value="P:transmembrane transport"/>
    <property type="evidence" value="ECO:0007669"/>
    <property type="project" value="InterPro"/>
</dbReference>
<organism evidence="2">
    <name type="scientific">hot springs metagenome</name>
    <dbReference type="NCBI Taxonomy" id="433727"/>
    <lineage>
        <taxon>unclassified sequences</taxon>
        <taxon>metagenomes</taxon>
        <taxon>ecological metagenomes</taxon>
    </lineage>
</organism>
<keyword evidence="1" id="KW-0732">Signal</keyword>
<dbReference type="AlphaFoldDB" id="A0A5J4L8F7"/>
<accession>A0A5J4L8F7</accession>
<proteinExistence type="predicted"/>
<dbReference type="InterPro" id="IPR005770">
    <property type="entry name" value="PhnD"/>
</dbReference>
<dbReference type="EMBL" id="BLAB01000001">
    <property type="protein sequence ID" value="GER93826.1"/>
    <property type="molecule type" value="Genomic_DNA"/>
</dbReference>
<comment type="caution">
    <text evidence="2">The sequence shown here is derived from an EMBL/GenBank/DDBJ whole genome shotgun (WGS) entry which is preliminary data.</text>
</comment>
<dbReference type="GO" id="GO:0043190">
    <property type="term" value="C:ATP-binding cassette (ABC) transporter complex"/>
    <property type="evidence" value="ECO:0007669"/>
    <property type="project" value="InterPro"/>
</dbReference>
<sequence length="281" mass="32023">MKRIIIALIVIALIIFCHFSLFAETDDNLPVTLTFGLYAYDNPSKIYQDFSPLLQYIFKKTGLKINLVIAPNYISNIRNIGEGKVDIAFMGPSPYIRANDKFGGVELLARFVMKDNRIDSMVIIAHKESGIKTISDIKGKSFAFGDHQSYGSHFYPRFLLSKAGVRLRDLKYYDYLNSHSRVVLAVSHRDFDAGGIREDIYEKYKDRPIKVIAGPFHIPPHVIVCRKGLSDDIRRKLKNALLNLRDRSVLASIDPEFIGFSNVKDEDFLQAREVVNFVEGR</sequence>
<dbReference type="PANTHER" id="PTHR35841:SF1">
    <property type="entry name" value="PHOSPHONATES-BINDING PERIPLASMIC PROTEIN"/>
    <property type="match status" value="1"/>
</dbReference>
<gene>
    <name evidence="2" type="ORF">A45J_1582</name>
</gene>
<dbReference type="NCBIfam" id="TIGR01098">
    <property type="entry name" value="3A0109s03R"/>
    <property type="match status" value="1"/>
</dbReference>
<dbReference type="Pfam" id="PF12974">
    <property type="entry name" value="Phosphonate-bd"/>
    <property type="match status" value="1"/>
</dbReference>
<dbReference type="SUPFAM" id="SSF53850">
    <property type="entry name" value="Periplasmic binding protein-like II"/>
    <property type="match status" value="1"/>
</dbReference>
<dbReference type="PANTHER" id="PTHR35841">
    <property type="entry name" value="PHOSPHONATES-BINDING PERIPLASMIC PROTEIN"/>
    <property type="match status" value="1"/>
</dbReference>